<keyword evidence="4" id="KW-1185">Reference proteome</keyword>
<feature type="domain" description="TauD/TfdA-like" evidence="2">
    <location>
        <begin position="45"/>
        <end position="346"/>
    </location>
</feature>
<dbReference type="EMBL" id="KV454002">
    <property type="protein sequence ID" value="ODQ48112.1"/>
    <property type="molecule type" value="Genomic_DNA"/>
</dbReference>
<dbReference type="PANTHER" id="PTHR10696:SF21">
    <property type="entry name" value="TAUD_TFDA-LIKE DOMAIN-CONTAINING PROTEIN"/>
    <property type="match status" value="1"/>
</dbReference>
<keyword evidence="1" id="KW-0560">Oxidoreductase</keyword>
<dbReference type="InterPro" id="IPR050411">
    <property type="entry name" value="AlphaKG_dependent_hydroxylases"/>
</dbReference>
<dbReference type="GeneID" id="30180786"/>
<evidence type="ECO:0000313" key="4">
    <source>
        <dbReference type="Proteomes" id="UP000094455"/>
    </source>
</evidence>
<dbReference type="GO" id="GO:0016491">
    <property type="term" value="F:oxidoreductase activity"/>
    <property type="evidence" value="ECO:0007669"/>
    <property type="project" value="UniProtKB-KW"/>
</dbReference>
<dbReference type="OrthoDB" id="408743at2759"/>
<dbReference type="InterPro" id="IPR042098">
    <property type="entry name" value="TauD-like_sf"/>
</dbReference>
<dbReference type="SUPFAM" id="SSF51197">
    <property type="entry name" value="Clavaminate synthase-like"/>
    <property type="match status" value="1"/>
</dbReference>
<dbReference type="Proteomes" id="UP000094455">
    <property type="component" value="Unassembled WGS sequence"/>
</dbReference>
<evidence type="ECO:0000259" key="2">
    <source>
        <dbReference type="Pfam" id="PF02668"/>
    </source>
</evidence>
<evidence type="ECO:0000313" key="3">
    <source>
        <dbReference type="EMBL" id="ODQ48112.1"/>
    </source>
</evidence>
<dbReference type="AlphaFoldDB" id="A0A1E3NPY7"/>
<gene>
    <name evidence="3" type="ORF">PICMEDRAFT_72095</name>
</gene>
<accession>A0A1E3NPY7</accession>
<organism evidence="3 4">
    <name type="scientific">Pichia membranifaciens NRRL Y-2026</name>
    <dbReference type="NCBI Taxonomy" id="763406"/>
    <lineage>
        <taxon>Eukaryota</taxon>
        <taxon>Fungi</taxon>
        <taxon>Dikarya</taxon>
        <taxon>Ascomycota</taxon>
        <taxon>Saccharomycotina</taxon>
        <taxon>Pichiomycetes</taxon>
        <taxon>Pichiales</taxon>
        <taxon>Pichiaceae</taxon>
        <taxon>Pichia</taxon>
    </lineage>
</organism>
<sequence>MVSLEKIKLPNKHVFNGKEFPVAYKVIKDPDDDREEYGVDDTLKFLEDQSKKGLFKKLLKRHGVVVLRCGKRLDSNTLSKYISAIGANSGDQPFEQNGSTAKRTEITETLSTANEGPSSIRIHQHNEFSRFVKYPTKLFFTCVEYAAEGGETPLVHGGEFFQRINAKAPEFLRELSQRGLYMEQIWPLKSDTNTNWANKFCFGRNIDPRDDDFEHQKLQAKQLAEEIASPDCEFTPENDLLIRQYTKPIRVYEGDGESFPCFFNSLSTFYAYTKYKVAEYGKTRSICYNDGGEIPAKYLDLVLQTSLDLAYAHRWEEGDIAIVDNYMVSHGRLPWEGVRRILVSMWDEVDKPEYAPWVAAT</sequence>
<proteinExistence type="predicted"/>
<reference evidence="3 4" key="1">
    <citation type="journal article" date="2016" name="Proc. Natl. Acad. Sci. U.S.A.">
        <title>Comparative genomics of biotechnologically important yeasts.</title>
        <authorList>
            <person name="Riley R."/>
            <person name="Haridas S."/>
            <person name="Wolfe K.H."/>
            <person name="Lopes M.R."/>
            <person name="Hittinger C.T."/>
            <person name="Goeker M."/>
            <person name="Salamov A.A."/>
            <person name="Wisecaver J.H."/>
            <person name="Long T.M."/>
            <person name="Calvey C.H."/>
            <person name="Aerts A.L."/>
            <person name="Barry K.W."/>
            <person name="Choi C."/>
            <person name="Clum A."/>
            <person name="Coughlan A.Y."/>
            <person name="Deshpande S."/>
            <person name="Douglass A.P."/>
            <person name="Hanson S.J."/>
            <person name="Klenk H.-P."/>
            <person name="LaButti K.M."/>
            <person name="Lapidus A."/>
            <person name="Lindquist E.A."/>
            <person name="Lipzen A.M."/>
            <person name="Meier-Kolthoff J.P."/>
            <person name="Ohm R.A."/>
            <person name="Otillar R.P."/>
            <person name="Pangilinan J.L."/>
            <person name="Peng Y."/>
            <person name="Rokas A."/>
            <person name="Rosa C.A."/>
            <person name="Scheuner C."/>
            <person name="Sibirny A.A."/>
            <person name="Slot J.C."/>
            <person name="Stielow J.B."/>
            <person name="Sun H."/>
            <person name="Kurtzman C.P."/>
            <person name="Blackwell M."/>
            <person name="Grigoriev I.V."/>
            <person name="Jeffries T.W."/>
        </authorList>
    </citation>
    <scope>NUCLEOTIDE SEQUENCE [LARGE SCALE GENOMIC DNA]</scope>
    <source>
        <strain evidence="3 4">NRRL Y-2026</strain>
    </source>
</reference>
<evidence type="ECO:0000256" key="1">
    <source>
        <dbReference type="ARBA" id="ARBA00023002"/>
    </source>
</evidence>
<dbReference type="Gene3D" id="3.60.130.10">
    <property type="entry name" value="Clavaminate synthase-like"/>
    <property type="match status" value="1"/>
</dbReference>
<dbReference type="InterPro" id="IPR003819">
    <property type="entry name" value="TauD/TfdA-like"/>
</dbReference>
<dbReference type="Pfam" id="PF02668">
    <property type="entry name" value="TauD"/>
    <property type="match status" value="1"/>
</dbReference>
<dbReference type="RefSeq" id="XP_019019225.1">
    <property type="nucleotide sequence ID" value="XM_019164099.1"/>
</dbReference>
<dbReference type="PANTHER" id="PTHR10696">
    <property type="entry name" value="GAMMA-BUTYROBETAINE HYDROXYLASE-RELATED"/>
    <property type="match status" value="1"/>
</dbReference>
<name>A0A1E3NPY7_9ASCO</name>
<dbReference type="STRING" id="763406.A0A1E3NPY7"/>
<protein>
    <recommendedName>
        <fullName evidence="2">TauD/TfdA-like domain-containing protein</fullName>
    </recommendedName>
</protein>